<dbReference type="EMBL" id="BAAAMU010000011">
    <property type="protein sequence ID" value="GAA1624145.1"/>
    <property type="molecule type" value="Genomic_DNA"/>
</dbReference>
<sequence length="286" mass="31701">MPWGLTDLRWPPGSCPIGSTRQALKWRGGALPGDNRPGRGYFPTPTTHQAPSAAYGKQLVYGYIDFPTTLTLAQQVADELGADFRVQQWDRGPYYGVHLALVSGDLRIALHHKNTSERAKGRLRLTGLPPGPELDRAFRTRTSGLEISARMNRPPVSIARQINRTLLPRYRSRAVTERAQWDLDFHRHTIREAEAARLAGVLPGGRYFPNTWMGVSSTARWDARRAHVHRAHGGIHVFSSDDGDLTYTVDFTAFQLSPAELERLLAFARSLTPAATPGQATSTPMG</sequence>
<organism evidence="1 2">
    <name type="scientific">Nonomuraea maheshkhaliensis</name>
    <dbReference type="NCBI Taxonomy" id="419590"/>
    <lineage>
        <taxon>Bacteria</taxon>
        <taxon>Bacillati</taxon>
        <taxon>Actinomycetota</taxon>
        <taxon>Actinomycetes</taxon>
        <taxon>Streptosporangiales</taxon>
        <taxon>Streptosporangiaceae</taxon>
        <taxon>Nonomuraea</taxon>
    </lineage>
</organism>
<protein>
    <recommendedName>
        <fullName evidence="3">ESAT-6 protein secretion system EspG family protein</fullName>
    </recommendedName>
</protein>
<dbReference type="Proteomes" id="UP001500064">
    <property type="component" value="Unassembled WGS sequence"/>
</dbReference>
<name>A0ABP4QV04_9ACTN</name>
<proteinExistence type="predicted"/>
<gene>
    <name evidence="1" type="ORF">GCM10009733_020990</name>
</gene>
<accession>A0ABP4QV04</accession>
<keyword evidence="2" id="KW-1185">Reference proteome</keyword>
<comment type="caution">
    <text evidence="1">The sequence shown here is derived from an EMBL/GenBank/DDBJ whole genome shotgun (WGS) entry which is preliminary data.</text>
</comment>
<evidence type="ECO:0008006" key="3">
    <source>
        <dbReference type="Google" id="ProtNLM"/>
    </source>
</evidence>
<reference evidence="2" key="1">
    <citation type="journal article" date="2019" name="Int. J. Syst. Evol. Microbiol.">
        <title>The Global Catalogue of Microorganisms (GCM) 10K type strain sequencing project: providing services to taxonomists for standard genome sequencing and annotation.</title>
        <authorList>
            <consortium name="The Broad Institute Genomics Platform"/>
            <consortium name="The Broad Institute Genome Sequencing Center for Infectious Disease"/>
            <person name="Wu L."/>
            <person name="Ma J."/>
        </authorList>
    </citation>
    <scope>NUCLEOTIDE SEQUENCE [LARGE SCALE GENOMIC DNA]</scope>
    <source>
        <strain evidence="2">JCM 13929</strain>
    </source>
</reference>
<evidence type="ECO:0000313" key="2">
    <source>
        <dbReference type="Proteomes" id="UP001500064"/>
    </source>
</evidence>
<evidence type="ECO:0000313" key="1">
    <source>
        <dbReference type="EMBL" id="GAA1624145.1"/>
    </source>
</evidence>